<dbReference type="GO" id="GO:0009450">
    <property type="term" value="P:gamma-aminobutyric acid catabolic process"/>
    <property type="evidence" value="ECO:0007669"/>
    <property type="project" value="TreeGrafter"/>
</dbReference>
<dbReference type="Gene3D" id="3.40.309.10">
    <property type="entry name" value="Aldehyde Dehydrogenase, Chain A, domain 2"/>
    <property type="match status" value="1"/>
</dbReference>
<dbReference type="InterPro" id="IPR015590">
    <property type="entry name" value="Aldehyde_DH_dom"/>
</dbReference>
<sequence length="476" mass="50243">MLENVALIVGGEHRRRGSAGEVALMDPATDETLATLPRAGKAEAREAAALALEGFAEWSALSAFERYKIMRRAADIMRGKAEEAARMMSREQGKVVAQALLEWNASADLVDWSAEEGRRTYGRIVPPRLKDVTLSVVHRPVGPVAVMAPWNFPAWGPMQKIAPALAAGCSVVIKPSEDTPVTAWLIGCCLLEAGVPAKAVSVLWGSASEISTALVEAPEIRKISLTGSIRVGRIVAAAAGKELKKVTMELGGHAPVIVAEDADLDALVPQAVFWKFRNSGQVCVSPTRFLVADPIHDAFVSRMVAETEKVVVGNGLDPATQMGPLTTLGQLQSVDRMVHDAVSKGATLETGGARVGNIGNFYKPTILSGMTTEMAAMNDEPFGPLALVARMASLDDALAEANRLPVGLGSYAFTRSDAIAARIAAGIKAGMLGINHFALALPETPFGGVLDSGFGSEGGTEAVQSYMTTMLITHKH</sequence>
<reference evidence="4 5" key="1">
    <citation type="submission" date="2016-12" db="EMBL/GenBank/DDBJ databases">
        <authorList>
            <person name="Song W.-J."/>
            <person name="Kurnit D.M."/>
        </authorList>
    </citation>
    <scope>NUCLEOTIDE SEQUENCE [LARGE SCALE GENOMIC DNA]</scope>
    <source>
        <strain evidence="4 5">DSM 19599</strain>
    </source>
</reference>
<keyword evidence="2" id="KW-0560">Oxidoreductase</keyword>
<accession>A0A1M7ZNM4</accession>
<evidence type="ECO:0000256" key="2">
    <source>
        <dbReference type="ARBA" id="ARBA00023002"/>
    </source>
</evidence>
<dbReference type="Pfam" id="PF00171">
    <property type="entry name" value="Aldedh"/>
    <property type="match status" value="1"/>
</dbReference>
<dbReference type="Proteomes" id="UP000186406">
    <property type="component" value="Unassembled WGS sequence"/>
</dbReference>
<dbReference type="CDD" id="cd07103">
    <property type="entry name" value="ALDH_F5_SSADH_GabD"/>
    <property type="match status" value="1"/>
</dbReference>
<comment type="similarity">
    <text evidence="1">Belongs to the aldehyde dehydrogenase family.</text>
</comment>
<dbReference type="PANTHER" id="PTHR43353">
    <property type="entry name" value="SUCCINATE-SEMIALDEHYDE DEHYDROGENASE, MITOCHONDRIAL"/>
    <property type="match status" value="1"/>
</dbReference>
<dbReference type="PANTHER" id="PTHR43353:SF5">
    <property type="entry name" value="SUCCINATE-SEMIALDEHYDE DEHYDROGENASE, MITOCHONDRIAL"/>
    <property type="match status" value="1"/>
</dbReference>
<dbReference type="OrthoDB" id="9812625at2"/>
<dbReference type="FunFam" id="3.40.309.10:FF:000009">
    <property type="entry name" value="Aldehyde dehydrogenase A"/>
    <property type="match status" value="1"/>
</dbReference>
<evidence type="ECO:0000259" key="3">
    <source>
        <dbReference type="Pfam" id="PF00171"/>
    </source>
</evidence>
<protein>
    <submittedName>
        <fullName evidence="4">Succinate-semialdehyde dehydrogenase / glutarate-semialdehyde dehydrogenase</fullName>
    </submittedName>
</protein>
<dbReference type="RefSeq" id="WP_073630427.1">
    <property type="nucleotide sequence ID" value="NZ_FRXO01000006.1"/>
</dbReference>
<organism evidence="4 5">
    <name type="scientific">Pseudoxanthobacter soli DSM 19599</name>
    <dbReference type="NCBI Taxonomy" id="1123029"/>
    <lineage>
        <taxon>Bacteria</taxon>
        <taxon>Pseudomonadati</taxon>
        <taxon>Pseudomonadota</taxon>
        <taxon>Alphaproteobacteria</taxon>
        <taxon>Hyphomicrobiales</taxon>
        <taxon>Segnochrobactraceae</taxon>
        <taxon>Pseudoxanthobacter</taxon>
    </lineage>
</organism>
<dbReference type="InterPro" id="IPR016162">
    <property type="entry name" value="Ald_DH_N"/>
</dbReference>
<dbReference type="InterPro" id="IPR016163">
    <property type="entry name" value="Ald_DH_C"/>
</dbReference>
<dbReference type="GO" id="GO:0004777">
    <property type="term" value="F:succinate-semialdehyde dehydrogenase (NAD+) activity"/>
    <property type="evidence" value="ECO:0007669"/>
    <property type="project" value="TreeGrafter"/>
</dbReference>
<dbReference type="AlphaFoldDB" id="A0A1M7ZNM4"/>
<proteinExistence type="inferred from homology"/>
<evidence type="ECO:0000313" key="5">
    <source>
        <dbReference type="Proteomes" id="UP000186406"/>
    </source>
</evidence>
<feature type="domain" description="Aldehyde dehydrogenase" evidence="3">
    <location>
        <begin position="20"/>
        <end position="469"/>
    </location>
</feature>
<dbReference type="EMBL" id="FRXO01000006">
    <property type="protein sequence ID" value="SHO66520.1"/>
    <property type="molecule type" value="Genomic_DNA"/>
</dbReference>
<evidence type="ECO:0000313" key="4">
    <source>
        <dbReference type="EMBL" id="SHO66520.1"/>
    </source>
</evidence>
<dbReference type="Gene3D" id="3.40.605.10">
    <property type="entry name" value="Aldehyde Dehydrogenase, Chain A, domain 1"/>
    <property type="match status" value="1"/>
</dbReference>
<keyword evidence="5" id="KW-1185">Reference proteome</keyword>
<name>A0A1M7ZNM4_9HYPH</name>
<dbReference type="InterPro" id="IPR016161">
    <property type="entry name" value="Ald_DH/histidinol_DH"/>
</dbReference>
<evidence type="ECO:0000256" key="1">
    <source>
        <dbReference type="ARBA" id="ARBA00009986"/>
    </source>
</evidence>
<dbReference type="STRING" id="1123029.SAMN02745172_03179"/>
<dbReference type="InterPro" id="IPR050740">
    <property type="entry name" value="Aldehyde_DH_Superfamily"/>
</dbReference>
<dbReference type="SUPFAM" id="SSF53720">
    <property type="entry name" value="ALDH-like"/>
    <property type="match status" value="1"/>
</dbReference>
<dbReference type="FunFam" id="3.40.605.10:FF:000007">
    <property type="entry name" value="NAD/NADP-dependent betaine aldehyde dehydrogenase"/>
    <property type="match status" value="1"/>
</dbReference>
<gene>
    <name evidence="4" type="ORF">SAMN02745172_03179</name>
</gene>